<dbReference type="SUPFAM" id="SSF140931">
    <property type="entry name" value="Fic-like"/>
    <property type="match status" value="1"/>
</dbReference>
<evidence type="ECO:0000259" key="1">
    <source>
        <dbReference type="PROSITE" id="PS51459"/>
    </source>
</evidence>
<dbReference type="InterPro" id="IPR003812">
    <property type="entry name" value="Fido"/>
</dbReference>
<dbReference type="Gene3D" id="1.10.3290.10">
    <property type="entry name" value="Fido-like domain"/>
    <property type="match status" value="1"/>
</dbReference>
<accession>A0ABT9MUG2</accession>
<dbReference type="Pfam" id="PF02661">
    <property type="entry name" value="Fic"/>
    <property type="match status" value="1"/>
</dbReference>
<feature type="domain" description="Fido" evidence="1">
    <location>
        <begin position="1"/>
        <end position="92"/>
    </location>
</feature>
<dbReference type="EMBL" id="JAUSRA010000001">
    <property type="protein sequence ID" value="MDP9795086.1"/>
    <property type="molecule type" value="Genomic_DNA"/>
</dbReference>
<organism evidence="2 3">
    <name type="scientific">Catenuloplanes nepalensis</name>
    <dbReference type="NCBI Taxonomy" id="587533"/>
    <lineage>
        <taxon>Bacteria</taxon>
        <taxon>Bacillati</taxon>
        <taxon>Actinomycetota</taxon>
        <taxon>Actinomycetes</taxon>
        <taxon>Micromonosporales</taxon>
        <taxon>Micromonosporaceae</taxon>
        <taxon>Catenuloplanes</taxon>
    </lineage>
</organism>
<comment type="caution">
    <text evidence="2">The sequence shown here is derived from an EMBL/GenBank/DDBJ whole genome shotgun (WGS) entry which is preliminary data.</text>
</comment>
<evidence type="ECO:0000313" key="3">
    <source>
        <dbReference type="Proteomes" id="UP001240984"/>
    </source>
</evidence>
<protein>
    <recommendedName>
        <fullName evidence="1">Fido domain-containing protein</fullName>
    </recommendedName>
</protein>
<evidence type="ECO:0000313" key="2">
    <source>
        <dbReference type="EMBL" id="MDP9795086.1"/>
    </source>
</evidence>
<proteinExistence type="predicted"/>
<reference evidence="2 3" key="1">
    <citation type="submission" date="2023-07" db="EMBL/GenBank/DDBJ databases">
        <title>Sequencing the genomes of 1000 actinobacteria strains.</title>
        <authorList>
            <person name="Klenk H.-P."/>
        </authorList>
    </citation>
    <scope>NUCLEOTIDE SEQUENCE [LARGE SCALE GENOMIC DNA]</scope>
    <source>
        <strain evidence="2 3">DSM 44710</strain>
    </source>
</reference>
<name>A0ABT9MUG2_9ACTN</name>
<dbReference type="PROSITE" id="PS51459">
    <property type="entry name" value="FIDO"/>
    <property type="match status" value="1"/>
</dbReference>
<dbReference type="Proteomes" id="UP001240984">
    <property type="component" value="Unassembled WGS sequence"/>
</dbReference>
<gene>
    <name evidence="2" type="ORF">J2S43_003598</name>
</gene>
<sequence>MRHRSRFASCLAEATDPGVPLASRAARVYLDTAFVHPFPDGNARAAMLCLYFVLRRARVTIDAPEPVLSVVRRADDLPGTLDLIKLIDVLIAATRRRTGAAAGA</sequence>
<keyword evidence="3" id="KW-1185">Reference proteome</keyword>
<dbReference type="InterPro" id="IPR036597">
    <property type="entry name" value="Fido-like_dom_sf"/>
</dbReference>